<proteinExistence type="predicted"/>
<reference evidence="7" key="1">
    <citation type="submission" date="2016-05" db="EMBL/GenBank/DDBJ databases">
        <authorList>
            <person name="Lavstsen T."/>
            <person name="Jespersen J.S."/>
        </authorList>
    </citation>
    <scope>NUCLEOTIDE SEQUENCE</scope>
    <source>
        <tissue evidence="7">Brain</tissue>
    </source>
</reference>
<dbReference type="InterPro" id="IPR006207">
    <property type="entry name" value="Cys_knot_C"/>
</dbReference>
<feature type="domain" description="CTCK" evidence="6">
    <location>
        <begin position="11"/>
        <end position="79"/>
    </location>
</feature>
<dbReference type="EMBL" id="HADY01003094">
    <property type="protein sequence ID" value="SBP41579.1"/>
    <property type="molecule type" value="Transcribed_RNA"/>
</dbReference>
<evidence type="ECO:0000256" key="5">
    <source>
        <dbReference type="PROSITE-ProRule" id="PRU00039"/>
    </source>
</evidence>
<name>A0A1A7ZG12_NOTFU</name>
<evidence type="ECO:0000256" key="4">
    <source>
        <dbReference type="ARBA" id="ARBA00023157"/>
    </source>
</evidence>
<keyword evidence="4" id="KW-1015">Disulfide bond</keyword>
<dbReference type="GO" id="GO:0031012">
    <property type="term" value="C:extracellular matrix"/>
    <property type="evidence" value="ECO:0007669"/>
    <property type="project" value="TreeGrafter"/>
</dbReference>
<feature type="non-terminal residue" evidence="7">
    <location>
        <position position="1"/>
    </location>
</feature>
<sequence length="79" mass="8974">NKITSKKTQKCSHTGKVTLPIHLSYTGCHSLKKLQLKLCGSCLDGRCCRPHRTHTSSVLFRCRTGQMLRRKVTMVQSCR</sequence>
<dbReference type="InterPro" id="IPR050941">
    <property type="entry name" value="CCN"/>
</dbReference>
<comment type="caution">
    <text evidence="5">Lacks conserved residue(s) required for the propagation of feature annotation.</text>
</comment>
<dbReference type="PANTHER" id="PTHR11348:SF22">
    <property type="entry name" value="CCN FAMILY MEMBER 5"/>
    <property type="match status" value="1"/>
</dbReference>
<accession>A0A1A7ZG12</accession>
<organism evidence="7">
    <name type="scientific">Nothobranchius furzeri</name>
    <name type="common">Turquoise killifish</name>
    <dbReference type="NCBI Taxonomy" id="105023"/>
    <lineage>
        <taxon>Eukaryota</taxon>
        <taxon>Metazoa</taxon>
        <taxon>Chordata</taxon>
        <taxon>Craniata</taxon>
        <taxon>Vertebrata</taxon>
        <taxon>Euteleostomi</taxon>
        <taxon>Actinopterygii</taxon>
        <taxon>Neopterygii</taxon>
        <taxon>Teleostei</taxon>
        <taxon>Neoteleostei</taxon>
        <taxon>Acanthomorphata</taxon>
        <taxon>Ovalentaria</taxon>
        <taxon>Atherinomorphae</taxon>
        <taxon>Cyprinodontiformes</taxon>
        <taxon>Nothobranchiidae</taxon>
        <taxon>Nothobranchius</taxon>
    </lineage>
</organism>
<comment type="subcellular location">
    <subcellularLocation>
        <location evidence="1">Secreted</location>
    </subcellularLocation>
</comment>
<keyword evidence="3" id="KW-0732">Signal</keyword>
<dbReference type="PANTHER" id="PTHR11348">
    <property type="entry name" value="CONNECTIVE TISSUE GROWTH FACTOR-RELATED"/>
    <property type="match status" value="1"/>
</dbReference>
<feature type="non-terminal residue" evidence="7">
    <location>
        <position position="79"/>
    </location>
</feature>
<keyword evidence="2" id="KW-0964">Secreted</keyword>
<dbReference type="AlphaFoldDB" id="A0A1A7ZG12"/>
<dbReference type="Pfam" id="PF00007">
    <property type="entry name" value="Cys_knot"/>
    <property type="match status" value="1"/>
</dbReference>
<dbReference type="GO" id="GO:0005178">
    <property type="term" value="F:integrin binding"/>
    <property type="evidence" value="ECO:0007669"/>
    <property type="project" value="TreeGrafter"/>
</dbReference>
<dbReference type="GO" id="GO:0008201">
    <property type="term" value="F:heparin binding"/>
    <property type="evidence" value="ECO:0007669"/>
    <property type="project" value="TreeGrafter"/>
</dbReference>
<evidence type="ECO:0000313" key="7">
    <source>
        <dbReference type="EMBL" id="SBP41579.1"/>
    </source>
</evidence>
<evidence type="ECO:0000256" key="2">
    <source>
        <dbReference type="ARBA" id="ARBA00022525"/>
    </source>
</evidence>
<dbReference type="SMART" id="SM00041">
    <property type="entry name" value="CT"/>
    <property type="match status" value="1"/>
</dbReference>
<dbReference type="InterPro" id="IPR006208">
    <property type="entry name" value="Glyco_hormone_CN"/>
</dbReference>
<reference evidence="7" key="2">
    <citation type="submission" date="2016-06" db="EMBL/GenBank/DDBJ databases">
        <title>The genome of a short-lived fish provides insights into sex chromosome evolution and the genetic control of aging.</title>
        <authorList>
            <person name="Reichwald K."/>
            <person name="Felder M."/>
            <person name="Petzold A."/>
            <person name="Koch P."/>
            <person name="Groth M."/>
            <person name="Platzer M."/>
        </authorList>
    </citation>
    <scope>NUCLEOTIDE SEQUENCE</scope>
    <source>
        <tissue evidence="7">Brain</tissue>
    </source>
</reference>
<evidence type="ECO:0000259" key="6">
    <source>
        <dbReference type="PROSITE" id="PS01225"/>
    </source>
</evidence>
<dbReference type="PROSITE" id="PS01225">
    <property type="entry name" value="CTCK_2"/>
    <property type="match status" value="1"/>
</dbReference>
<protein>
    <submittedName>
        <fullName evidence="7">Cysteine-rich, angiogenic inducer, 61</fullName>
    </submittedName>
</protein>
<dbReference type="GO" id="GO:0007155">
    <property type="term" value="P:cell adhesion"/>
    <property type="evidence" value="ECO:0007669"/>
    <property type="project" value="TreeGrafter"/>
</dbReference>
<dbReference type="GO" id="GO:0007165">
    <property type="term" value="P:signal transduction"/>
    <property type="evidence" value="ECO:0007669"/>
    <property type="project" value="TreeGrafter"/>
</dbReference>
<dbReference type="GO" id="GO:0045597">
    <property type="term" value="P:positive regulation of cell differentiation"/>
    <property type="evidence" value="ECO:0007669"/>
    <property type="project" value="TreeGrafter"/>
</dbReference>
<dbReference type="GO" id="GO:0005615">
    <property type="term" value="C:extracellular space"/>
    <property type="evidence" value="ECO:0007669"/>
    <property type="project" value="TreeGrafter"/>
</dbReference>
<gene>
    <name evidence="7" type="primary">CYR61</name>
</gene>
<evidence type="ECO:0000256" key="3">
    <source>
        <dbReference type="ARBA" id="ARBA00022729"/>
    </source>
</evidence>
<evidence type="ECO:0000256" key="1">
    <source>
        <dbReference type="ARBA" id="ARBA00004613"/>
    </source>
</evidence>